<organism evidence="3 4">
    <name type="scientific">Thalassotalea profundi</name>
    <dbReference type="NCBI Taxonomy" id="2036687"/>
    <lineage>
        <taxon>Bacteria</taxon>
        <taxon>Pseudomonadati</taxon>
        <taxon>Pseudomonadota</taxon>
        <taxon>Gammaproteobacteria</taxon>
        <taxon>Alteromonadales</taxon>
        <taxon>Colwelliaceae</taxon>
        <taxon>Thalassotalea</taxon>
    </lineage>
</organism>
<gene>
    <name evidence="3" type="ORF">GCM10011501_04550</name>
</gene>
<feature type="domain" description="Solute-binding protein family 3/N-terminal" evidence="2">
    <location>
        <begin position="23"/>
        <end position="247"/>
    </location>
</feature>
<dbReference type="EMBL" id="BNAH01000002">
    <property type="protein sequence ID" value="GHE79878.1"/>
    <property type="molecule type" value="Genomic_DNA"/>
</dbReference>
<reference evidence="4" key="1">
    <citation type="journal article" date="2019" name="Int. J. Syst. Evol. Microbiol.">
        <title>The Global Catalogue of Microorganisms (GCM) 10K type strain sequencing project: providing services to taxonomists for standard genome sequencing and annotation.</title>
        <authorList>
            <consortium name="The Broad Institute Genomics Platform"/>
            <consortium name="The Broad Institute Genome Sequencing Center for Infectious Disease"/>
            <person name="Wu L."/>
            <person name="Ma J."/>
        </authorList>
    </citation>
    <scope>NUCLEOTIDE SEQUENCE [LARGE SCALE GENOMIC DNA]</scope>
    <source>
        <strain evidence="4">CGMCC 1.15922</strain>
    </source>
</reference>
<dbReference type="SMART" id="SM00062">
    <property type="entry name" value="PBPb"/>
    <property type="match status" value="1"/>
</dbReference>
<dbReference type="Gene3D" id="3.40.190.10">
    <property type="entry name" value="Periplasmic binding protein-like II"/>
    <property type="match status" value="2"/>
</dbReference>
<evidence type="ECO:0000259" key="2">
    <source>
        <dbReference type="SMART" id="SM00062"/>
    </source>
</evidence>
<dbReference type="PANTHER" id="PTHR38834">
    <property type="entry name" value="PERIPLASMIC SUBSTRATE BINDING PROTEIN FAMILY 3"/>
    <property type="match status" value="1"/>
</dbReference>
<feature type="chain" id="PRO_5046613444" description="Solute-binding protein family 3/N-terminal domain-containing protein" evidence="1">
    <location>
        <begin position="22"/>
        <end position="251"/>
    </location>
</feature>
<comment type="caution">
    <text evidence="3">The sequence shown here is derived from an EMBL/GenBank/DDBJ whole genome shotgun (WGS) entry which is preliminary data.</text>
</comment>
<evidence type="ECO:0000256" key="1">
    <source>
        <dbReference type="SAM" id="SignalP"/>
    </source>
</evidence>
<accession>A0ABQ3IDU9</accession>
<keyword evidence="1" id="KW-0732">Signal</keyword>
<evidence type="ECO:0000313" key="4">
    <source>
        <dbReference type="Proteomes" id="UP000626370"/>
    </source>
</evidence>
<protein>
    <recommendedName>
        <fullName evidence="2">Solute-binding protein family 3/N-terminal domain-containing protein</fullName>
    </recommendedName>
</protein>
<proteinExistence type="predicted"/>
<dbReference type="InterPro" id="IPR001638">
    <property type="entry name" value="Solute-binding_3/MltF_N"/>
</dbReference>
<dbReference type="PANTHER" id="PTHR38834:SF3">
    <property type="entry name" value="SOLUTE-BINDING PROTEIN FAMILY 3_N-TERMINAL DOMAIN-CONTAINING PROTEIN"/>
    <property type="match status" value="1"/>
</dbReference>
<keyword evidence="4" id="KW-1185">Reference proteome</keyword>
<sequence length="251" mass="28827">MNYLKWLLLGSIFSLSGMANAQEITAYTELLTPYQILDEDNKLTGFSTAVVKTLANKVNDTVNFELLPWERAYRGVKENKNTLIFSLYRSKQREKHFKWVGKLDENIHNFYALRSNVATHIKSEKATKRLITAVISNSYEDKTLTARGYTNLMRVSNEKQVVNMLFSHRIDLLFGSEVTIANLVTEAGRSIDDIIKLVPISNWGDGLYIAFNKDSDADLVKKYQRAYQELLNDGVITKLKKQHFKFNYIAP</sequence>
<dbReference type="Pfam" id="PF00497">
    <property type="entry name" value="SBP_bac_3"/>
    <property type="match status" value="1"/>
</dbReference>
<name>A0ABQ3IDU9_9GAMM</name>
<feature type="signal peptide" evidence="1">
    <location>
        <begin position="1"/>
        <end position="21"/>
    </location>
</feature>
<dbReference type="SUPFAM" id="SSF53850">
    <property type="entry name" value="Periplasmic binding protein-like II"/>
    <property type="match status" value="1"/>
</dbReference>
<dbReference type="Proteomes" id="UP000626370">
    <property type="component" value="Unassembled WGS sequence"/>
</dbReference>
<evidence type="ECO:0000313" key="3">
    <source>
        <dbReference type="EMBL" id="GHE79878.1"/>
    </source>
</evidence>